<feature type="domain" description="Peptidase S74" evidence="1">
    <location>
        <begin position="287"/>
        <end position="345"/>
    </location>
</feature>
<dbReference type="AlphaFoldDB" id="A0A1S7LEX6"/>
<dbReference type="InterPro" id="IPR030392">
    <property type="entry name" value="S74_ICA"/>
</dbReference>
<proteinExistence type="predicted"/>
<evidence type="ECO:0000313" key="2">
    <source>
        <dbReference type="EMBL" id="CRH05500.1"/>
    </source>
</evidence>
<accession>A0A1S7LEX6</accession>
<evidence type="ECO:0000259" key="1">
    <source>
        <dbReference type="Pfam" id="PF13884"/>
    </source>
</evidence>
<name>A0A1S7LEX6_MAGMO</name>
<protein>
    <recommendedName>
        <fullName evidence="1">Peptidase S74 domain-containing protein</fullName>
    </recommendedName>
</protein>
<sequence>MGKKGGSSAPPAPDPYAWANAQAQANKEAVYESARVNQINRKTPYGNEYWSGEIGSADRTQHITLSEPASTAFNQQMTVAKGLGDVAVSRLGQIDSSAFTTYGIPEMFGAGQLDAGQQMATDRLYSQGARYLEPRMNREMEGLHTTLTNQGLAIGSEGYQRAMGDFVDKKSLAYADLRDQAQLGGAAEAGRLMGLSQTQRQQALSDRLLERQQPMNELAAILQGSPALPTPPMSQPSQYTIGAPDILGSQTSMHNAQLQASTSRANAQTSASSGLFGKAIDGIFSLSSRSLKDELTEVDIEEVLDSVRALRLVLWRYKKTALAEQNRELDQAVHLGPYAEDWQALVGLGDGESISLIDAVGVCLASIQALAERVEGLEEGA</sequence>
<gene>
    <name evidence="2" type="ORF">MAGMO_1309</name>
</gene>
<reference evidence="2" key="1">
    <citation type="submission" date="2015-04" db="EMBL/GenBank/DDBJ databases">
        <authorList>
            <person name="Syromyatnikov M.Y."/>
            <person name="Popov V.N."/>
        </authorList>
    </citation>
    <scope>NUCLEOTIDE SEQUENCE</scope>
    <source>
        <strain evidence="2">MO-1</strain>
    </source>
</reference>
<dbReference type="EMBL" id="LO017727">
    <property type="protein sequence ID" value="CRH05500.1"/>
    <property type="molecule type" value="Genomic_DNA"/>
</dbReference>
<organism evidence="2">
    <name type="scientific">Magnetococcus massalia (strain MO-1)</name>
    <dbReference type="NCBI Taxonomy" id="451514"/>
    <lineage>
        <taxon>Bacteria</taxon>
        <taxon>Pseudomonadati</taxon>
        <taxon>Pseudomonadota</taxon>
        <taxon>Magnetococcia</taxon>
        <taxon>Magnetococcales</taxon>
        <taxon>Magnetococcaceae</taxon>
        <taxon>Magnetococcus</taxon>
    </lineage>
</organism>
<dbReference type="Pfam" id="PF13884">
    <property type="entry name" value="Peptidase_S74"/>
    <property type="match status" value="1"/>
</dbReference>